<keyword evidence="2" id="KW-1185">Reference proteome</keyword>
<name>A0ABN8DY34_9VIBR</name>
<organism evidence="1 2">
    <name type="scientific">Vibrio stylophorae</name>
    <dbReference type="NCBI Taxonomy" id="659351"/>
    <lineage>
        <taxon>Bacteria</taxon>
        <taxon>Pseudomonadati</taxon>
        <taxon>Pseudomonadota</taxon>
        <taxon>Gammaproteobacteria</taxon>
        <taxon>Vibrionales</taxon>
        <taxon>Vibrionaceae</taxon>
        <taxon>Vibrio</taxon>
    </lineage>
</organism>
<accession>A0ABN8DY34</accession>
<reference evidence="1" key="1">
    <citation type="submission" date="2021-11" db="EMBL/GenBank/DDBJ databases">
        <authorList>
            <person name="Rodrigo-Torres L."/>
            <person name="Arahal R. D."/>
            <person name="Lucena T."/>
        </authorList>
    </citation>
    <scope>NUCLEOTIDE SEQUENCE</scope>
    <source>
        <strain evidence="1">CECT 7929</strain>
    </source>
</reference>
<sequence>MNQIYRISLLLIFSFLPISYASAEWFVQRGGVNGEYFSMHHPHSRIAQALLVQITSPNCKKFMLGVGQSMAVEQDFTNSINCSAKIDGSTIYNGTCIVVGIANDDMVTIVTSPKKNELISVSNNKIVNGVKLVTFSFNDADFNYDAKSFKKELNDLSQTCSTSK</sequence>
<evidence type="ECO:0008006" key="3">
    <source>
        <dbReference type="Google" id="ProtNLM"/>
    </source>
</evidence>
<gene>
    <name evidence="1" type="ORF">VST7929_03198</name>
</gene>
<evidence type="ECO:0000313" key="1">
    <source>
        <dbReference type="EMBL" id="CAH0535724.1"/>
    </source>
</evidence>
<proteinExistence type="predicted"/>
<comment type="caution">
    <text evidence="1">The sequence shown here is derived from an EMBL/GenBank/DDBJ whole genome shotgun (WGS) entry which is preliminary data.</text>
</comment>
<dbReference type="Proteomes" id="UP000838672">
    <property type="component" value="Unassembled WGS sequence"/>
</dbReference>
<dbReference type="EMBL" id="CAKLDI010000002">
    <property type="protein sequence ID" value="CAH0535724.1"/>
    <property type="molecule type" value="Genomic_DNA"/>
</dbReference>
<dbReference type="RefSeq" id="WP_237468583.1">
    <property type="nucleotide sequence ID" value="NZ_CAKLDI010000002.1"/>
</dbReference>
<protein>
    <recommendedName>
        <fullName evidence="3">DUF4154 domain-containing protein</fullName>
    </recommendedName>
</protein>
<evidence type="ECO:0000313" key="2">
    <source>
        <dbReference type="Proteomes" id="UP000838672"/>
    </source>
</evidence>